<dbReference type="OrthoDB" id="10064757at2759"/>
<dbReference type="SMART" id="SM00952">
    <property type="entry name" value="RAP"/>
    <property type="match status" value="1"/>
</dbReference>
<dbReference type="VEuPathDB" id="VectorBase:MDOA003350"/>
<keyword evidence="3" id="KW-1185">Reference proteome</keyword>
<reference evidence="4" key="2">
    <citation type="submission" date="2025-04" db="UniProtKB">
        <authorList>
            <consortium name="RefSeq"/>
        </authorList>
    </citation>
    <scope>IDENTIFICATION</scope>
    <source>
        <strain evidence="4">Aabys</strain>
    </source>
</reference>
<dbReference type="STRING" id="7370.A0A1I8MC20"/>
<dbReference type="VEuPathDB" id="VectorBase:MDOMA2_003293"/>
<dbReference type="GO" id="GO:0016301">
    <property type="term" value="F:kinase activity"/>
    <property type="evidence" value="ECO:0007669"/>
    <property type="project" value="UniProtKB-KW"/>
</dbReference>
<feature type="domain" description="RAP" evidence="1">
    <location>
        <begin position="585"/>
        <end position="643"/>
    </location>
</feature>
<reference evidence="2" key="1">
    <citation type="submission" date="2020-05" db="UniProtKB">
        <authorList>
            <consortium name="EnsemblMetazoa"/>
        </authorList>
    </citation>
    <scope>IDENTIFICATION</scope>
    <source>
        <strain evidence="2">Aabys</strain>
    </source>
</reference>
<evidence type="ECO:0000313" key="2">
    <source>
        <dbReference type="EnsemblMetazoa" id="MDOA003350-PA"/>
    </source>
</evidence>
<name>A0A1I8MC20_MUSDO</name>
<dbReference type="InterPro" id="IPR013584">
    <property type="entry name" value="RAP"/>
</dbReference>
<dbReference type="RefSeq" id="XP_019891082.1">
    <property type="nucleotide sequence ID" value="XM_020035523.1"/>
</dbReference>
<accession>A0A1I8MC20</accession>
<dbReference type="eggNOG" id="ENOG502QRPY">
    <property type="taxonomic scope" value="Eukaryota"/>
</dbReference>
<dbReference type="PROSITE" id="PS51286">
    <property type="entry name" value="RAP"/>
    <property type="match status" value="1"/>
</dbReference>
<dbReference type="EnsemblMetazoa" id="MDOA003350-RA">
    <property type="protein sequence ID" value="MDOA003350-PA"/>
    <property type="gene ID" value="MDOA003350"/>
</dbReference>
<organism evidence="2">
    <name type="scientific">Musca domestica</name>
    <name type="common">House fly</name>
    <dbReference type="NCBI Taxonomy" id="7370"/>
    <lineage>
        <taxon>Eukaryota</taxon>
        <taxon>Metazoa</taxon>
        <taxon>Ecdysozoa</taxon>
        <taxon>Arthropoda</taxon>
        <taxon>Hexapoda</taxon>
        <taxon>Insecta</taxon>
        <taxon>Pterygota</taxon>
        <taxon>Neoptera</taxon>
        <taxon>Endopterygota</taxon>
        <taxon>Diptera</taxon>
        <taxon>Brachycera</taxon>
        <taxon>Muscomorpha</taxon>
        <taxon>Muscoidea</taxon>
        <taxon>Muscidae</taxon>
        <taxon>Musca</taxon>
    </lineage>
</organism>
<sequence>MFPRQIFRSILTTNLLFSQRTTTKLWKHVTAARSLHLMPSNFAKIYMDRENLHAHQVLEESLKPYQIFATDIAFSVDDLSSSELQEIVKCLPENFSTTEVFQQFRRVCHYCHKTNTLISNEAFTAFVQQFCDRIHLLSDDELRESLKGMALLPQEENVRAHNFVELWNILDIECCRRIEKWSTDELLLVCDAWYALNLARICEYVWEALRKLGRKVIKMQPSQLVQTMFFCNVMRRTVFDMFDFEVNLAKCAKDMSLGELGVMSMGFFKTQTPIRNPELINYMYERLMSELDTVDEITFVAILKVLRYSSKLPQVDIMMKLLDKISQEKFDDMNLLTCLHVALLGCELQCCHEEIVEKILNKFHNEIANTRLKDLERISLAVALFNIKTPNKIEDLLCQRILDSLKGRVDEIMKHPKCFTNCLHYLSLRGFYDKEMLSVALDRKFLKHAVGSSLAVSREVFNLDTFVKVNLADDNYEGNQLADKYRKTMGKMLTHYIPDNNPKYKLNATDRILLQMKEITAGFLPHCQLKHILPNYERADVVICYDRSTRKSIPLAETCPEDYSGIVLTRDRLLGDKLNKDIETVALIIAGWNNVVRGKDRHTGLFDMKLKQLEILGHKSVVIYWHEWRELETRQDRVKFVKRRLSSVINL</sequence>
<dbReference type="KEGG" id="mde:101894698"/>
<keyword evidence="4" id="KW-0418">Kinase</keyword>
<dbReference type="Proteomes" id="UP001652621">
    <property type="component" value="Unplaced"/>
</dbReference>
<gene>
    <name evidence="2" type="primary">101894698</name>
    <name evidence="4" type="synonym">LOC101894698</name>
</gene>
<evidence type="ECO:0000313" key="4">
    <source>
        <dbReference type="RefSeq" id="XP_019891082.1"/>
    </source>
</evidence>
<proteinExistence type="predicted"/>
<evidence type="ECO:0000313" key="3">
    <source>
        <dbReference type="Proteomes" id="UP001652621"/>
    </source>
</evidence>
<evidence type="ECO:0000259" key="1">
    <source>
        <dbReference type="PROSITE" id="PS51286"/>
    </source>
</evidence>
<dbReference type="AlphaFoldDB" id="A0A1I8MC20"/>
<protein>
    <submittedName>
        <fullName evidence="4">FAST kinase domain-containing protein 5, mitochondrial</fullName>
    </submittedName>
</protein>
<keyword evidence="4" id="KW-0808">Transferase</keyword>
<dbReference type="GeneID" id="101894698"/>